<keyword evidence="8" id="KW-1185">Reference proteome</keyword>
<dbReference type="EMBL" id="JBHTIR010001035">
    <property type="protein sequence ID" value="MFD0852065.1"/>
    <property type="molecule type" value="Genomic_DNA"/>
</dbReference>
<feature type="transmembrane region" description="Helical" evidence="6">
    <location>
        <begin position="107"/>
        <end position="126"/>
    </location>
</feature>
<proteinExistence type="predicted"/>
<protein>
    <submittedName>
        <fullName evidence="7">Urea ABC transporter permease subunit UrtC</fullName>
    </submittedName>
</protein>
<comment type="subcellular location">
    <subcellularLocation>
        <location evidence="1">Cell membrane</location>
        <topology evidence="1">Multi-pass membrane protein</topology>
    </subcellularLocation>
</comment>
<keyword evidence="4 6" id="KW-1133">Transmembrane helix</keyword>
<keyword evidence="3 6" id="KW-0812">Transmembrane</keyword>
<evidence type="ECO:0000256" key="6">
    <source>
        <dbReference type="SAM" id="Phobius"/>
    </source>
</evidence>
<keyword evidence="2" id="KW-1003">Cell membrane</keyword>
<feature type="transmembrane region" description="Helical" evidence="6">
    <location>
        <begin position="7"/>
        <end position="27"/>
    </location>
</feature>
<name>A0ABW3CC85_9ACTN</name>
<dbReference type="PANTHER" id="PTHR30482">
    <property type="entry name" value="HIGH-AFFINITY BRANCHED-CHAIN AMINO ACID TRANSPORT SYSTEM PERMEASE"/>
    <property type="match status" value="1"/>
</dbReference>
<evidence type="ECO:0000256" key="3">
    <source>
        <dbReference type="ARBA" id="ARBA00022692"/>
    </source>
</evidence>
<evidence type="ECO:0000256" key="4">
    <source>
        <dbReference type="ARBA" id="ARBA00022989"/>
    </source>
</evidence>
<sequence>MRNWRGYGLFALVSVLLLVVAPLVLPPFRLDELAKYLCFAIAALGIGLAWGQGGMLTLGQGVFFGLGGYAMAMYLKIQDAGGDLPDFMIWSGVEELPALWEPFRNPVIALAAVIVVPVAVAVLLGTL</sequence>
<keyword evidence="5 6" id="KW-0472">Membrane</keyword>
<evidence type="ECO:0000256" key="5">
    <source>
        <dbReference type="ARBA" id="ARBA00023136"/>
    </source>
</evidence>
<organism evidence="7 8">
    <name type="scientific">Actinomadura adrarensis</name>
    <dbReference type="NCBI Taxonomy" id="1819600"/>
    <lineage>
        <taxon>Bacteria</taxon>
        <taxon>Bacillati</taxon>
        <taxon>Actinomycetota</taxon>
        <taxon>Actinomycetes</taxon>
        <taxon>Streptosporangiales</taxon>
        <taxon>Thermomonosporaceae</taxon>
        <taxon>Actinomadura</taxon>
    </lineage>
</organism>
<comment type="caution">
    <text evidence="7">The sequence shown here is derived from an EMBL/GenBank/DDBJ whole genome shotgun (WGS) entry which is preliminary data.</text>
</comment>
<evidence type="ECO:0000313" key="7">
    <source>
        <dbReference type="EMBL" id="MFD0852065.1"/>
    </source>
</evidence>
<evidence type="ECO:0000313" key="8">
    <source>
        <dbReference type="Proteomes" id="UP001597083"/>
    </source>
</evidence>
<accession>A0ABW3CC85</accession>
<dbReference type="Proteomes" id="UP001597083">
    <property type="component" value="Unassembled WGS sequence"/>
</dbReference>
<evidence type="ECO:0000256" key="2">
    <source>
        <dbReference type="ARBA" id="ARBA00022475"/>
    </source>
</evidence>
<dbReference type="Pfam" id="PF02653">
    <property type="entry name" value="BPD_transp_2"/>
    <property type="match status" value="1"/>
</dbReference>
<gene>
    <name evidence="7" type="ORF">ACFQ07_07530</name>
</gene>
<dbReference type="InterPro" id="IPR043428">
    <property type="entry name" value="LivM-like"/>
</dbReference>
<dbReference type="PANTHER" id="PTHR30482:SF4">
    <property type="entry name" value="SLR1201 PROTEIN"/>
    <property type="match status" value="1"/>
</dbReference>
<reference evidence="8" key="1">
    <citation type="journal article" date="2019" name="Int. J. Syst. Evol. Microbiol.">
        <title>The Global Catalogue of Microorganisms (GCM) 10K type strain sequencing project: providing services to taxonomists for standard genome sequencing and annotation.</title>
        <authorList>
            <consortium name="The Broad Institute Genomics Platform"/>
            <consortium name="The Broad Institute Genome Sequencing Center for Infectious Disease"/>
            <person name="Wu L."/>
            <person name="Ma J."/>
        </authorList>
    </citation>
    <scope>NUCLEOTIDE SEQUENCE [LARGE SCALE GENOMIC DNA]</scope>
    <source>
        <strain evidence="8">JCM 31696</strain>
    </source>
</reference>
<evidence type="ECO:0000256" key="1">
    <source>
        <dbReference type="ARBA" id="ARBA00004651"/>
    </source>
</evidence>
<feature type="non-terminal residue" evidence="7">
    <location>
        <position position="127"/>
    </location>
</feature>
<dbReference type="InterPro" id="IPR001851">
    <property type="entry name" value="ABC_transp_permease"/>
</dbReference>